<gene>
    <name evidence="2" type="ORF">BDV25DRAFT_142714</name>
</gene>
<reference evidence="2 3" key="1">
    <citation type="submission" date="2019-04" db="EMBL/GenBank/DDBJ databases">
        <title>Friends and foes A comparative genomics study of 23 Aspergillus species from section Flavi.</title>
        <authorList>
            <consortium name="DOE Joint Genome Institute"/>
            <person name="Kjaerbolling I."/>
            <person name="Vesth T."/>
            <person name="Frisvad J.C."/>
            <person name="Nybo J.L."/>
            <person name="Theobald S."/>
            <person name="Kildgaard S."/>
            <person name="Isbrandt T."/>
            <person name="Kuo A."/>
            <person name="Sato A."/>
            <person name="Lyhne E.K."/>
            <person name="Kogle M.E."/>
            <person name="Wiebenga A."/>
            <person name="Kun R.S."/>
            <person name="Lubbers R.J."/>
            <person name="Makela M.R."/>
            <person name="Barry K."/>
            <person name="Chovatia M."/>
            <person name="Clum A."/>
            <person name="Daum C."/>
            <person name="Haridas S."/>
            <person name="He G."/>
            <person name="LaButti K."/>
            <person name="Lipzen A."/>
            <person name="Mondo S."/>
            <person name="Riley R."/>
            <person name="Salamov A."/>
            <person name="Simmons B.A."/>
            <person name="Magnuson J.K."/>
            <person name="Henrissat B."/>
            <person name="Mortensen U.H."/>
            <person name="Larsen T.O."/>
            <person name="Devries R.P."/>
            <person name="Grigoriev I.V."/>
            <person name="Machida M."/>
            <person name="Baker S.E."/>
            <person name="Andersen M.R."/>
        </authorList>
    </citation>
    <scope>NUCLEOTIDE SEQUENCE [LARGE SCALE GENOMIC DNA]</scope>
    <source>
        <strain evidence="2 3">IBT 18842</strain>
    </source>
</reference>
<protein>
    <submittedName>
        <fullName evidence="2">Uncharacterized protein</fullName>
    </submittedName>
</protein>
<dbReference type="Proteomes" id="UP000325780">
    <property type="component" value="Unassembled WGS sequence"/>
</dbReference>
<name>A0A5N6TM87_ASPAV</name>
<accession>A0A5N6TM87</accession>
<organism evidence="2 3">
    <name type="scientific">Aspergillus avenaceus</name>
    <dbReference type="NCBI Taxonomy" id="36643"/>
    <lineage>
        <taxon>Eukaryota</taxon>
        <taxon>Fungi</taxon>
        <taxon>Dikarya</taxon>
        <taxon>Ascomycota</taxon>
        <taxon>Pezizomycotina</taxon>
        <taxon>Eurotiomycetes</taxon>
        <taxon>Eurotiomycetidae</taxon>
        <taxon>Eurotiales</taxon>
        <taxon>Aspergillaceae</taxon>
        <taxon>Aspergillus</taxon>
        <taxon>Aspergillus subgen. Circumdati</taxon>
    </lineage>
</organism>
<feature type="compositionally biased region" description="Polar residues" evidence="1">
    <location>
        <begin position="17"/>
        <end position="31"/>
    </location>
</feature>
<dbReference type="AlphaFoldDB" id="A0A5N6TM87"/>
<keyword evidence="3" id="KW-1185">Reference proteome</keyword>
<feature type="compositionally biased region" description="Basic and acidic residues" evidence="1">
    <location>
        <begin position="1"/>
        <end position="16"/>
    </location>
</feature>
<evidence type="ECO:0000256" key="1">
    <source>
        <dbReference type="SAM" id="MobiDB-lite"/>
    </source>
</evidence>
<sequence>MNHAAELRNGSKENTPRDNPQQDPEAQSDIDQTIRDFLDRGIDATRAQPESRATYDPLFEEEPQQDQIWVWILVNVNTPLNLHETVIFCIGYISQRILAEGPDGTNLQNPWWGETATDQKQMVFRLSFPHRRFNARSSEVLRFLTAVLDSATSGIDDSKRLPLVIRAAECEVVVYEYGTVKEGDLALASGSVVEISQPVAVPDEVCGFHGLYVHDSKYHDQP</sequence>
<dbReference type="EMBL" id="ML742206">
    <property type="protein sequence ID" value="KAE8147465.1"/>
    <property type="molecule type" value="Genomic_DNA"/>
</dbReference>
<proteinExistence type="predicted"/>
<feature type="region of interest" description="Disordered" evidence="1">
    <location>
        <begin position="1"/>
        <end position="35"/>
    </location>
</feature>
<evidence type="ECO:0000313" key="3">
    <source>
        <dbReference type="Proteomes" id="UP000325780"/>
    </source>
</evidence>
<evidence type="ECO:0000313" key="2">
    <source>
        <dbReference type="EMBL" id="KAE8147465.1"/>
    </source>
</evidence>